<dbReference type="Proteomes" id="UP000435060">
    <property type="component" value="Unassembled WGS sequence"/>
</dbReference>
<proteinExistence type="predicted"/>
<reference evidence="2 4" key="2">
    <citation type="submission" date="2019-11" db="EMBL/GenBank/DDBJ databases">
        <title>Streptococcis sp. isolated from the respiratory tract of Marmot.</title>
        <authorList>
            <person name="Zhang G."/>
        </authorList>
    </citation>
    <scope>NUCLEOTIDE SEQUENCE [LARGE SCALE GENOMIC DNA]</scope>
    <source>
        <strain evidence="2">Zg-86</strain>
        <strain evidence="4">zg-86</strain>
    </source>
</reference>
<evidence type="ECO:0000313" key="4">
    <source>
        <dbReference type="Proteomes" id="UP000435060"/>
    </source>
</evidence>
<keyword evidence="4" id="KW-1185">Reference proteome</keyword>
<name>A0A6I4RIB3_9STRE</name>
<dbReference type="EMBL" id="WLCG01000004">
    <property type="protein sequence ID" value="MTB64246.1"/>
    <property type="molecule type" value="Genomic_DNA"/>
</dbReference>
<organism evidence="3 5">
    <name type="scientific">Streptococcus zhangguiae</name>
    <dbReference type="NCBI Taxonomy" id="2664091"/>
    <lineage>
        <taxon>Bacteria</taxon>
        <taxon>Bacillati</taxon>
        <taxon>Bacillota</taxon>
        <taxon>Bacilli</taxon>
        <taxon>Lactobacillales</taxon>
        <taxon>Streptococcaceae</taxon>
        <taxon>Streptococcus</taxon>
    </lineage>
</organism>
<evidence type="ECO:0000313" key="5">
    <source>
        <dbReference type="Proteomes" id="UP000435423"/>
    </source>
</evidence>
<dbReference type="RefSeq" id="WP_154608112.1">
    <property type="nucleotide sequence ID" value="NZ_CP072115.1"/>
</dbReference>
<protein>
    <submittedName>
        <fullName evidence="3">Uncharacterized protein</fullName>
    </submittedName>
</protein>
<reference evidence="3 5" key="1">
    <citation type="submission" date="2019-10" db="EMBL/GenBank/DDBJ databases">
        <title>Streptococcis sp, isolated from the respiratory tract of Marmot.</title>
        <authorList>
            <person name="Zhang G."/>
        </authorList>
    </citation>
    <scope>NUCLEOTIDE SEQUENCE [LARGE SCALE GENOMIC DNA]</scope>
    <source>
        <strain evidence="5">zg-70</strain>
        <strain evidence="3">Zg-70</strain>
    </source>
</reference>
<feature type="coiled-coil region" evidence="1">
    <location>
        <begin position="272"/>
        <end position="306"/>
    </location>
</feature>
<dbReference type="EMBL" id="WUBJ01000004">
    <property type="protein sequence ID" value="MWV56233.1"/>
    <property type="molecule type" value="Genomic_DNA"/>
</dbReference>
<dbReference type="Proteomes" id="UP000435423">
    <property type="component" value="Unassembled WGS sequence"/>
</dbReference>
<feature type="coiled-coil region" evidence="1">
    <location>
        <begin position="160"/>
        <end position="224"/>
    </location>
</feature>
<dbReference type="AlphaFoldDB" id="A0A6I4RIB3"/>
<comment type="caution">
    <text evidence="3">The sequence shown here is derived from an EMBL/GenBank/DDBJ whole genome shotgun (WGS) entry which is preliminary data.</text>
</comment>
<evidence type="ECO:0000313" key="3">
    <source>
        <dbReference type="EMBL" id="MWV56233.1"/>
    </source>
</evidence>
<accession>A0A6I4RIB3</accession>
<keyword evidence="1" id="KW-0175">Coiled coil</keyword>
<evidence type="ECO:0000313" key="2">
    <source>
        <dbReference type="EMBL" id="MTB64246.1"/>
    </source>
</evidence>
<gene>
    <name evidence="2" type="ORF">GGG87_04405</name>
    <name evidence="3" type="ORF">GGH11_04440</name>
</gene>
<sequence length="478" mass="56146">MKFNNLIIEDGFYSKTFYFGDKTAIYSNINSVGKSTLLRLLFYSIGYSIPSTKKIKFNKLETRLHLETVNGNCEIHRKDKKIRLKFIDSEEWELNMPNDLEFILQKIFNTKNQDVLSNILGAIYLDQDKGWTLLNRGTVIGGIKFKIEQLIQGLSEIDALESLNIELEEVGKEISKLKQLKKIIDFQNENIQIANESNFETTKLLNLENEVSIIKGERKSLELKRNDLKGTLKKNEEYLSYIENLNLLIKAPNSGEEFLLKKEYVKDFGTYQELIELRIYHLEKEIDKLNDREEKLKIEINHSEKLFVPENPLKLFEERLNLLVAPQEVIVSELERLKKREKELKIIRNNYLSNKITQDIYESIMYFANKLGVQDYLNSEKDFILTSDLKSYSGTILHKLVFCFKLSYILELEKFLDFKLPIVLDSPSGREVDQKNIEDMFKILNEDFVDNQIIIASIFQYPSYLPEKIIRIREKLLE</sequence>
<evidence type="ECO:0000256" key="1">
    <source>
        <dbReference type="SAM" id="Coils"/>
    </source>
</evidence>